<feature type="transmembrane region" description="Helical" evidence="1">
    <location>
        <begin position="65"/>
        <end position="83"/>
    </location>
</feature>
<feature type="transmembrane region" description="Helical" evidence="1">
    <location>
        <begin position="95"/>
        <end position="113"/>
    </location>
</feature>
<reference evidence="2 3" key="1">
    <citation type="journal article" date="2021" name="ISME Commun">
        <title>Automated analysis of genomic sequences facilitates high-throughput and comprehensive description of bacteria.</title>
        <authorList>
            <person name="Hitch T.C.A."/>
        </authorList>
    </citation>
    <scope>NUCLEOTIDE SEQUENCE [LARGE SCALE GENOMIC DNA]</scope>
    <source>
        <strain evidence="2 3">Sanger_19</strain>
    </source>
</reference>
<evidence type="ECO:0008006" key="4">
    <source>
        <dbReference type="Google" id="ProtNLM"/>
    </source>
</evidence>
<dbReference type="RefSeq" id="WP_262623286.1">
    <property type="nucleotide sequence ID" value="NZ_JAOQKI010000002.1"/>
</dbReference>
<evidence type="ECO:0000313" key="2">
    <source>
        <dbReference type="EMBL" id="MCU6716058.1"/>
    </source>
</evidence>
<proteinExistence type="predicted"/>
<dbReference type="Proteomes" id="UP001209666">
    <property type="component" value="Unassembled WGS sequence"/>
</dbReference>
<protein>
    <recommendedName>
        <fullName evidence="4">Glycosyltransferase RgtA/B/C/D-like domain-containing protein</fullName>
    </recommendedName>
</protein>
<keyword evidence="1" id="KW-0812">Transmembrane</keyword>
<feature type="transmembrane region" description="Helical" evidence="1">
    <location>
        <begin position="229"/>
        <end position="250"/>
    </location>
</feature>
<feature type="transmembrane region" description="Helical" evidence="1">
    <location>
        <begin position="348"/>
        <end position="366"/>
    </location>
</feature>
<evidence type="ECO:0000256" key="1">
    <source>
        <dbReference type="SAM" id="Phobius"/>
    </source>
</evidence>
<keyword evidence="3" id="KW-1185">Reference proteome</keyword>
<feature type="transmembrane region" description="Helical" evidence="1">
    <location>
        <begin position="431"/>
        <end position="449"/>
    </location>
</feature>
<feature type="transmembrane region" description="Helical" evidence="1">
    <location>
        <begin position="38"/>
        <end position="59"/>
    </location>
</feature>
<feature type="transmembrane region" description="Helical" evidence="1">
    <location>
        <begin position="262"/>
        <end position="292"/>
    </location>
</feature>
<feature type="transmembrane region" description="Helical" evidence="1">
    <location>
        <begin position="6"/>
        <end position="26"/>
    </location>
</feature>
<feature type="transmembrane region" description="Helical" evidence="1">
    <location>
        <begin position="403"/>
        <end position="425"/>
    </location>
</feature>
<feature type="transmembrane region" description="Helical" evidence="1">
    <location>
        <begin position="304"/>
        <end position="327"/>
    </location>
</feature>
<gene>
    <name evidence="2" type="ORF">OCV43_02050</name>
</gene>
<sequence length="592" mass="68259">MGWNFGTTFFYGIAVISLLSGAFFSYKSERKQAGMTWIVLLLILMNCYHTFWAAILNVIHIPVNIISMGIIDLLTGGLLWFFIVKKKKWQRYEFAIADAAFLVTALAIIAVFAKVRYGGMALNINFLTIDPANHFRAAMDLVENGTIAGMFYERVLNGLLFEFLAPFAPVDYFYRFFVLSELIQLLMSAFIFYGIARRLSKDRFGRVAAYVLSFIYMIGYPLCSMLYGFVYLGMGVTVIGMIIILTDVYLKDDMPKWQNIVCLMLGCLAIFECYVMFMPVTFFALITCIFVKQFKAKKLVSKDTVAICLTVFLFPCIVGFYYTYAGIFTNGVTVSSALVNEGACYRDLFSNFVLFIPLMLFGFYGMCRKKENNLVLFLAPYTLLFALYLFLKTVNGQASTYYFYKIHFLLWLIALVLVYYAVVYAEKQTKVLITGSFVMWAFLTGMYLGKIEEKIAVHNDLMISTYKAEDFNDILRYNYVSFGMPGYSKEKEELYHWVYNELISKGEEIVPMAGYWEDDLWYQAISDQRYYGWGQSDPDYTDYFNHLNASDASYILVLKDSQIYADEQAYFDSLERIYDTGIGFVARKELYE</sequence>
<name>A0ABT2SAH5_9FIRM</name>
<accession>A0ABT2SAH5</accession>
<feature type="transmembrane region" description="Helical" evidence="1">
    <location>
        <begin position="372"/>
        <end position="391"/>
    </location>
</feature>
<evidence type="ECO:0000313" key="3">
    <source>
        <dbReference type="Proteomes" id="UP001209666"/>
    </source>
</evidence>
<organism evidence="2 3">
    <name type="scientific">Roseburia amylophila</name>
    <dbReference type="NCBI Taxonomy" id="2981794"/>
    <lineage>
        <taxon>Bacteria</taxon>
        <taxon>Bacillati</taxon>
        <taxon>Bacillota</taxon>
        <taxon>Clostridia</taxon>
        <taxon>Lachnospirales</taxon>
        <taxon>Lachnospiraceae</taxon>
        <taxon>Roseburia</taxon>
    </lineage>
</organism>
<comment type="caution">
    <text evidence="2">The sequence shown here is derived from an EMBL/GenBank/DDBJ whole genome shotgun (WGS) entry which is preliminary data.</text>
</comment>
<keyword evidence="1" id="KW-0472">Membrane</keyword>
<feature type="transmembrane region" description="Helical" evidence="1">
    <location>
        <begin position="172"/>
        <end position="195"/>
    </location>
</feature>
<dbReference type="EMBL" id="JAOQKI010000002">
    <property type="protein sequence ID" value="MCU6716058.1"/>
    <property type="molecule type" value="Genomic_DNA"/>
</dbReference>
<keyword evidence="1" id="KW-1133">Transmembrane helix</keyword>